<dbReference type="GO" id="GO:0006397">
    <property type="term" value="P:mRNA processing"/>
    <property type="evidence" value="ECO:0007669"/>
    <property type="project" value="InterPro"/>
</dbReference>
<dbReference type="AlphaFoldDB" id="A0A1E3PLA7"/>
<dbReference type="STRING" id="857566.A0A1E3PLA7"/>
<accession>A0A1E3PLA7</accession>
<dbReference type="EMBL" id="KV454408">
    <property type="protein sequence ID" value="ODQ66226.1"/>
    <property type="molecule type" value="Genomic_DNA"/>
</dbReference>
<dbReference type="InterPro" id="IPR011666">
    <property type="entry name" value="DUF1604"/>
</dbReference>
<dbReference type="GO" id="GO:0003723">
    <property type="term" value="F:RNA binding"/>
    <property type="evidence" value="ECO:0007669"/>
    <property type="project" value="TreeGrafter"/>
</dbReference>
<name>A0A1E3PLA7_9ASCO</name>
<dbReference type="OrthoDB" id="20507at2759"/>
<sequence length="645" mass="71886">MESSKYYASDKFYRTHRKKTRGHVRSPSPPIKYGTPKVQASGISKSYRQHDERFHGAFTGGFSAGYYNSVGSKDGWTPQEGFISSLGNRVDFSQKPDVTAYMDDEDWNEQNLTASRRLNDLDNSDGNGDDRNQILDLFLASSTYESFNKMSAELMSNLGWYKYSQGTVDSQFDINQYKKLSSGKKKQYGLGFEGTGHTCLPCTPKKLKTRVFFNKVGKLSSAKSSIKIQHGDSSNNSDESDEDSFPAIKISSSGNLKRKPALTEHRFPKLLTAPRTLTQENIREKICFDGSFPIDGFVIGSIDLSKIGHYFDPKVISTTIPENWKPRLKNTISLKSSNEEPIINTLFSDDRLPKKTVFDYLTPDQREKIVKLTGNKSLPPGKSEAAKYMASPKPTLSKDFSIPTLSVFEATAALANPRLPYVNDETKRSRYLRYLKFQQKKLLESSILKLIPEGLTDNQWISELGEFSKTAKLSGSFTGLMNQKFVSAKPQTVSYEIDAGCEDSEVIISSSHTKSSTPVASIMSEASTKTDAAVSGNYGELTRSVASWVPDSLLAKRLGIVWIGNVRFPSTLESDTVPGETNDSFPELPPGDTSVHDSTFDSFMSEDLKPEFNAILERKPESKNLFESIFGDIDDTVENDDDNGW</sequence>
<dbReference type="Pfam" id="PF07713">
    <property type="entry name" value="DUF1604"/>
    <property type="match status" value="1"/>
</dbReference>
<organism evidence="3 4">
    <name type="scientific">Nadsonia fulvescens var. elongata DSM 6958</name>
    <dbReference type="NCBI Taxonomy" id="857566"/>
    <lineage>
        <taxon>Eukaryota</taxon>
        <taxon>Fungi</taxon>
        <taxon>Dikarya</taxon>
        <taxon>Ascomycota</taxon>
        <taxon>Saccharomycotina</taxon>
        <taxon>Dipodascomycetes</taxon>
        <taxon>Dipodascales</taxon>
        <taxon>Dipodascales incertae sedis</taxon>
        <taxon>Nadsonia</taxon>
    </lineage>
</organism>
<evidence type="ECO:0000313" key="4">
    <source>
        <dbReference type="Proteomes" id="UP000095009"/>
    </source>
</evidence>
<reference evidence="3 4" key="1">
    <citation type="journal article" date="2016" name="Proc. Natl. Acad. Sci. U.S.A.">
        <title>Comparative genomics of biotechnologically important yeasts.</title>
        <authorList>
            <person name="Riley R."/>
            <person name="Haridas S."/>
            <person name="Wolfe K.H."/>
            <person name="Lopes M.R."/>
            <person name="Hittinger C.T."/>
            <person name="Goeker M."/>
            <person name="Salamov A.A."/>
            <person name="Wisecaver J.H."/>
            <person name="Long T.M."/>
            <person name="Calvey C.H."/>
            <person name="Aerts A.L."/>
            <person name="Barry K.W."/>
            <person name="Choi C."/>
            <person name="Clum A."/>
            <person name="Coughlan A.Y."/>
            <person name="Deshpande S."/>
            <person name="Douglass A.P."/>
            <person name="Hanson S.J."/>
            <person name="Klenk H.-P."/>
            <person name="LaButti K.M."/>
            <person name="Lapidus A."/>
            <person name="Lindquist E.A."/>
            <person name="Lipzen A.M."/>
            <person name="Meier-Kolthoff J.P."/>
            <person name="Ohm R.A."/>
            <person name="Otillar R.P."/>
            <person name="Pangilinan J.L."/>
            <person name="Peng Y."/>
            <person name="Rokas A."/>
            <person name="Rosa C.A."/>
            <person name="Scheuner C."/>
            <person name="Sibirny A.A."/>
            <person name="Slot J.C."/>
            <person name="Stielow J.B."/>
            <person name="Sun H."/>
            <person name="Kurtzman C.P."/>
            <person name="Blackwell M."/>
            <person name="Grigoriev I.V."/>
            <person name="Jeffries T.W."/>
        </authorList>
    </citation>
    <scope>NUCLEOTIDE SEQUENCE [LARGE SCALE GENOMIC DNA]</scope>
    <source>
        <strain evidence="3 4">DSM 6958</strain>
    </source>
</reference>
<feature type="domain" description="G patch" evidence="2">
    <location>
        <begin position="50"/>
        <end position="115"/>
    </location>
</feature>
<feature type="region of interest" description="Disordered" evidence="1">
    <location>
        <begin position="227"/>
        <end position="249"/>
    </location>
</feature>
<dbReference type="PANTHER" id="PTHR13384:SF19">
    <property type="entry name" value="G PATCH DOMAIN-CONTAINING PROTEIN 1"/>
    <property type="match status" value="1"/>
</dbReference>
<dbReference type="PANTHER" id="PTHR13384">
    <property type="entry name" value="G PATCH DOMAIN-CONTAINING PROTEIN 1"/>
    <property type="match status" value="1"/>
</dbReference>
<evidence type="ECO:0000313" key="3">
    <source>
        <dbReference type="EMBL" id="ODQ66226.1"/>
    </source>
</evidence>
<dbReference type="GO" id="GO:0005634">
    <property type="term" value="C:nucleus"/>
    <property type="evidence" value="ECO:0007669"/>
    <property type="project" value="TreeGrafter"/>
</dbReference>
<dbReference type="Pfam" id="PF26093">
    <property type="entry name" value="HTH_TGH"/>
    <property type="match status" value="1"/>
</dbReference>
<evidence type="ECO:0000256" key="1">
    <source>
        <dbReference type="SAM" id="MobiDB-lite"/>
    </source>
</evidence>
<gene>
    <name evidence="3" type="ORF">NADFUDRAFT_50147</name>
</gene>
<proteinExistence type="predicted"/>
<evidence type="ECO:0000259" key="2">
    <source>
        <dbReference type="Pfam" id="PF07713"/>
    </source>
</evidence>
<keyword evidence="4" id="KW-1185">Reference proteome</keyword>
<dbReference type="Proteomes" id="UP000095009">
    <property type="component" value="Unassembled WGS sequence"/>
</dbReference>
<protein>
    <submittedName>
        <fullName evidence="3">DUF1604-domain-containing protein</fullName>
    </submittedName>
</protein>